<sequence>MDSKACNSYSYTYKDGCLVPLQNIIRKMHTKWNQ</sequence>
<accession>A0A0A9A7N6</accession>
<evidence type="ECO:0000313" key="1">
    <source>
        <dbReference type="EMBL" id="JAD47674.1"/>
    </source>
</evidence>
<reference evidence="1" key="1">
    <citation type="submission" date="2014-09" db="EMBL/GenBank/DDBJ databases">
        <authorList>
            <person name="Magalhaes I.L.F."/>
            <person name="Oliveira U."/>
            <person name="Santos F.R."/>
            <person name="Vidigal T.H.D.A."/>
            <person name="Brescovit A.D."/>
            <person name="Santos A.J."/>
        </authorList>
    </citation>
    <scope>NUCLEOTIDE SEQUENCE</scope>
    <source>
        <tissue evidence="1">Shoot tissue taken approximately 20 cm above the soil surface</tissue>
    </source>
</reference>
<reference evidence="1" key="2">
    <citation type="journal article" date="2015" name="Data Brief">
        <title>Shoot transcriptome of the giant reed, Arundo donax.</title>
        <authorList>
            <person name="Barrero R.A."/>
            <person name="Guerrero F.D."/>
            <person name="Moolhuijzen P."/>
            <person name="Goolsby J.A."/>
            <person name="Tidwell J."/>
            <person name="Bellgard S.E."/>
            <person name="Bellgard M.I."/>
        </authorList>
    </citation>
    <scope>NUCLEOTIDE SEQUENCE</scope>
    <source>
        <tissue evidence="1">Shoot tissue taken approximately 20 cm above the soil surface</tissue>
    </source>
</reference>
<proteinExistence type="predicted"/>
<name>A0A0A9A7N6_ARUDO</name>
<dbReference type="EMBL" id="GBRH01250221">
    <property type="protein sequence ID" value="JAD47674.1"/>
    <property type="molecule type" value="Transcribed_RNA"/>
</dbReference>
<dbReference type="AlphaFoldDB" id="A0A0A9A7N6"/>
<protein>
    <submittedName>
        <fullName evidence="1">Uncharacterized protein</fullName>
    </submittedName>
</protein>
<organism evidence="1">
    <name type="scientific">Arundo donax</name>
    <name type="common">Giant reed</name>
    <name type="synonym">Donax arundinaceus</name>
    <dbReference type="NCBI Taxonomy" id="35708"/>
    <lineage>
        <taxon>Eukaryota</taxon>
        <taxon>Viridiplantae</taxon>
        <taxon>Streptophyta</taxon>
        <taxon>Embryophyta</taxon>
        <taxon>Tracheophyta</taxon>
        <taxon>Spermatophyta</taxon>
        <taxon>Magnoliopsida</taxon>
        <taxon>Liliopsida</taxon>
        <taxon>Poales</taxon>
        <taxon>Poaceae</taxon>
        <taxon>PACMAD clade</taxon>
        <taxon>Arundinoideae</taxon>
        <taxon>Arundineae</taxon>
        <taxon>Arundo</taxon>
    </lineage>
</organism>